<evidence type="ECO:0000256" key="13">
    <source>
        <dbReference type="ARBA" id="ARBA00023136"/>
    </source>
</evidence>
<evidence type="ECO:0000256" key="6">
    <source>
        <dbReference type="ARBA" id="ARBA00022679"/>
    </source>
</evidence>
<keyword evidence="11 14" id="KW-1133">Transmembrane helix</keyword>
<comment type="subcellular location">
    <subcellularLocation>
        <location evidence="2">Cell membrane</location>
        <topology evidence="2">Multi-pass membrane protein</topology>
    </subcellularLocation>
</comment>
<dbReference type="Gene3D" id="1.10.287.130">
    <property type="match status" value="1"/>
</dbReference>
<feature type="domain" description="Histidine kinase" evidence="15">
    <location>
        <begin position="249"/>
        <end position="464"/>
    </location>
</feature>
<dbReference type="EMBL" id="CP017560">
    <property type="protein sequence ID" value="AOV07124.1"/>
    <property type="molecule type" value="Genomic_DNA"/>
</dbReference>
<name>A0A1D8JEH9_9BACL</name>
<dbReference type="Gene3D" id="6.10.340.10">
    <property type="match status" value="1"/>
</dbReference>
<keyword evidence="5" id="KW-0597">Phosphoprotein</keyword>
<evidence type="ECO:0000259" key="15">
    <source>
        <dbReference type="PROSITE" id="PS50109"/>
    </source>
</evidence>
<dbReference type="PROSITE" id="PS50109">
    <property type="entry name" value="HIS_KIN"/>
    <property type="match status" value="1"/>
</dbReference>
<keyword evidence="10" id="KW-0067">ATP-binding</keyword>
<dbReference type="PRINTS" id="PR00344">
    <property type="entry name" value="BCTRLSENSOR"/>
</dbReference>
<dbReference type="FunFam" id="3.30.565.10:FF:000006">
    <property type="entry name" value="Sensor histidine kinase WalK"/>
    <property type="match status" value="1"/>
</dbReference>
<dbReference type="SMART" id="SM00388">
    <property type="entry name" value="HisKA"/>
    <property type="match status" value="1"/>
</dbReference>
<proteinExistence type="predicted"/>
<keyword evidence="7 14" id="KW-0812">Transmembrane</keyword>
<dbReference type="Pfam" id="PF00672">
    <property type="entry name" value="HAMP"/>
    <property type="match status" value="1"/>
</dbReference>
<keyword evidence="13 14" id="KW-0472">Membrane</keyword>
<dbReference type="EC" id="2.7.13.3" evidence="3"/>
<accession>A0A1D8JEH9</accession>
<evidence type="ECO:0000256" key="10">
    <source>
        <dbReference type="ARBA" id="ARBA00022840"/>
    </source>
</evidence>
<dbReference type="GO" id="GO:0005886">
    <property type="term" value="C:plasma membrane"/>
    <property type="evidence" value="ECO:0007669"/>
    <property type="project" value="UniProtKB-SubCell"/>
</dbReference>
<dbReference type="PROSITE" id="PS50885">
    <property type="entry name" value="HAMP"/>
    <property type="match status" value="1"/>
</dbReference>
<evidence type="ECO:0000256" key="1">
    <source>
        <dbReference type="ARBA" id="ARBA00000085"/>
    </source>
</evidence>
<dbReference type="GO" id="GO:0005524">
    <property type="term" value="F:ATP binding"/>
    <property type="evidence" value="ECO:0007669"/>
    <property type="project" value="UniProtKB-KW"/>
</dbReference>
<keyword evidence="4" id="KW-1003">Cell membrane</keyword>
<dbReference type="PANTHER" id="PTHR45528">
    <property type="entry name" value="SENSOR HISTIDINE KINASE CPXA"/>
    <property type="match status" value="1"/>
</dbReference>
<reference evidence="17 18" key="1">
    <citation type="submission" date="2016-09" db="EMBL/GenBank/DDBJ databases">
        <title>Complete genome sequence of the Lysinibacillus sphaericus LMG 22257, a specie of Bacillus with ureolytic activity that can effectively biodeposit calcium carbonate.</title>
        <authorList>
            <person name="Yan W."/>
        </authorList>
    </citation>
    <scope>NUCLEOTIDE SEQUENCE [LARGE SCALE GENOMIC DNA]</scope>
    <source>
        <strain evidence="17 18">LMG 22257</strain>
    </source>
</reference>
<feature type="transmembrane region" description="Helical" evidence="14">
    <location>
        <begin position="12"/>
        <end position="35"/>
    </location>
</feature>
<feature type="domain" description="HAMP" evidence="16">
    <location>
        <begin position="189"/>
        <end position="241"/>
    </location>
</feature>
<organism evidence="17 18">
    <name type="scientific">Sporosarcina ureilytica</name>
    <dbReference type="NCBI Taxonomy" id="298596"/>
    <lineage>
        <taxon>Bacteria</taxon>
        <taxon>Bacillati</taxon>
        <taxon>Bacillota</taxon>
        <taxon>Bacilli</taxon>
        <taxon>Bacillales</taxon>
        <taxon>Caryophanaceae</taxon>
        <taxon>Sporosarcina</taxon>
    </lineage>
</organism>
<dbReference type="InterPro" id="IPR050398">
    <property type="entry name" value="HssS/ArlS-like"/>
</dbReference>
<gene>
    <name evidence="17" type="ORF">BI350_05925</name>
</gene>
<evidence type="ECO:0000256" key="2">
    <source>
        <dbReference type="ARBA" id="ARBA00004651"/>
    </source>
</evidence>
<dbReference type="Proteomes" id="UP000185746">
    <property type="component" value="Chromosome"/>
</dbReference>
<feature type="transmembrane region" description="Helical" evidence="14">
    <location>
        <begin position="132"/>
        <end position="153"/>
    </location>
</feature>
<dbReference type="SUPFAM" id="SSF47384">
    <property type="entry name" value="Homodimeric domain of signal transducing histidine kinase"/>
    <property type="match status" value="1"/>
</dbReference>
<evidence type="ECO:0000313" key="17">
    <source>
        <dbReference type="EMBL" id="AOV07124.1"/>
    </source>
</evidence>
<dbReference type="CDD" id="cd00082">
    <property type="entry name" value="HisKA"/>
    <property type="match status" value="1"/>
</dbReference>
<keyword evidence="18" id="KW-1185">Reference proteome</keyword>
<feature type="transmembrane region" description="Helical" evidence="14">
    <location>
        <begin position="165"/>
        <end position="188"/>
    </location>
</feature>
<keyword evidence="8" id="KW-0547">Nucleotide-binding</keyword>
<keyword evidence="12" id="KW-0902">Two-component regulatory system</keyword>
<evidence type="ECO:0000256" key="5">
    <source>
        <dbReference type="ARBA" id="ARBA00022553"/>
    </source>
</evidence>
<dbReference type="SUPFAM" id="SSF55874">
    <property type="entry name" value="ATPase domain of HSP90 chaperone/DNA topoisomerase II/histidine kinase"/>
    <property type="match status" value="1"/>
</dbReference>
<dbReference type="CDD" id="cd06225">
    <property type="entry name" value="HAMP"/>
    <property type="match status" value="1"/>
</dbReference>
<evidence type="ECO:0000313" key="18">
    <source>
        <dbReference type="Proteomes" id="UP000185746"/>
    </source>
</evidence>
<protein>
    <recommendedName>
        <fullName evidence="3">histidine kinase</fullName>
        <ecNumber evidence="3">2.7.13.3</ecNumber>
    </recommendedName>
</protein>
<keyword evidence="9 17" id="KW-0418">Kinase</keyword>
<dbReference type="InterPro" id="IPR004358">
    <property type="entry name" value="Sig_transdc_His_kin-like_C"/>
</dbReference>
<dbReference type="KEGG" id="surl:BI350_05925"/>
<evidence type="ECO:0000256" key="4">
    <source>
        <dbReference type="ARBA" id="ARBA00022475"/>
    </source>
</evidence>
<dbReference type="SMART" id="SM00387">
    <property type="entry name" value="HATPase_c"/>
    <property type="match status" value="1"/>
</dbReference>
<dbReference type="AlphaFoldDB" id="A0A1D8JEH9"/>
<evidence type="ECO:0000256" key="11">
    <source>
        <dbReference type="ARBA" id="ARBA00022989"/>
    </source>
</evidence>
<evidence type="ECO:0000256" key="7">
    <source>
        <dbReference type="ARBA" id="ARBA00022692"/>
    </source>
</evidence>
<evidence type="ECO:0000256" key="8">
    <source>
        <dbReference type="ARBA" id="ARBA00022741"/>
    </source>
</evidence>
<dbReference type="CDD" id="cd00075">
    <property type="entry name" value="HATPase"/>
    <property type="match status" value="1"/>
</dbReference>
<dbReference type="InterPro" id="IPR003594">
    <property type="entry name" value="HATPase_dom"/>
</dbReference>
<dbReference type="Pfam" id="PF00512">
    <property type="entry name" value="HisKA"/>
    <property type="match status" value="1"/>
</dbReference>
<dbReference type="FunFam" id="1.10.287.130:FF:000001">
    <property type="entry name" value="Two-component sensor histidine kinase"/>
    <property type="match status" value="1"/>
</dbReference>
<dbReference type="Pfam" id="PF02518">
    <property type="entry name" value="HATPase_c"/>
    <property type="match status" value="1"/>
</dbReference>
<evidence type="ECO:0000256" key="9">
    <source>
        <dbReference type="ARBA" id="ARBA00022777"/>
    </source>
</evidence>
<dbReference type="InterPro" id="IPR036097">
    <property type="entry name" value="HisK_dim/P_sf"/>
</dbReference>
<dbReference type="SMART" id="SM00304">
    <property type="entry name" value="HAMP"/>
    <property type="match status" value="1"/>
</dbReference>
<comment type="catalytic activity">
    <reaction evidence="1">
        <text>ATP + protein L-histidine = ADP + protein N-phospho-L-histidine.</text>
        <dbReference type="EC" id="2.7.13.3"/>
    </reaction>
</comment>
<dbReference type="GO" id="GO:0000155">
    <property type="term" value="F:phosphorelay sensor kinase activity"/>
    <property type="evidence" value="ECO:0007669"/>
    <property type="project" value="InterPro"/>
</dbReference>
<keyword evidence="6" id="KW-0808">Transferase</keyword>
<dbReference type="InterPro" id="IPR005467">
    <property type="entry name" value="His_kinase_dom"/>
</dbReference>
<evidence type="ECO:0000256" key="12">
    <source>
        <dbReference type="ARBA" id="ARBA00023012"/>
    </source>
</evidence>
<evidence type="ECO:0000256" key="3">
    <source>
        <dbReference type="ARBA" id="ARBA00012438"/>
    </source>
</evidence>
<sequence>MKRKNLTFSKKIIILLLSSIGFTILFSFFFIHYLYSKLYLTSIEESIIYQGQRTASHYHYGVLSEEIIEKIQWYNIVSEYEIIVVDDLDELSTHFPYQINTKSLLDSDDYETLDKGKYVMKEGYVEELDREILGAIFPIKGEFGLIGFIYIYVPLAAIQDVFKESIPLLVGTGLIFFCLLFMIVWSFWRSLFTPLKQLEHHAVEVANGNYENRLAIRYDDEVGQVAKTFNMMTESLEQHELRQKEFISNVVHELRTPLTYVSGYTQAIKQDLSTVNKNKYLNTIEKETERLNKLITDLVDLSHFQEGFNKMTKQPLAIAQVLLDTVDLFFIQSQKKNIQLKVTVDEELIVIGDAKRIQQIFYNIIDNAIKYSKSDSDVLVSLVNDDDYAKFQVQNFGTVIDAEDIPHIGSRFFRTDKARNRTTGGTGLGLSIVKEITSLHDGHFSITSDVNDGTIVTVQLPLLKDEI</sequence>
<dbReference type="RefSeq" id="WP_075527251.1">
    <property type="nucleotide sequence ID" value="NZ_CP017560.1"/>
</dbReference>
<evidence type="ECO:0000259" key="16">
    <source>
        <dbReference type="PROSITE" id="PS50885"/>
    </source>
</evidence>
<dbReference type="SUPFAM" id="SSF158472">
    <property type="entry name" value="HAMP domain-like"/>
    <property type="match status" value="1"/>
</dbReference>
<evidence type="ECO:0000256" key="14">
    <source>
        <dbReference type="SAM" id="Phobius"/>
    </source>
</evidence>
<dbReference type="InterPro" id="IPR003661">
    <property type="entry name" value="HisK_dim/P_dom"/>
</dbReference>
<dbReference type="Gene3D" id="3.30.565.10">
    <property type="entry name" value="Histidine kinase-like ATPase, C-terminal domain"/>
    <property type="match status" value="1"/>
</dbReference>
<dbReference type="PANTHER" id="PTHR45528:SF1">
    <property type="entry name" value="SENSOR HISTIDINE KINASE CPXA"/>
    <property type="match status" value="1"/>
</dbReference>
<dbReference type="InterPro" id="IPR003660">
    <property type="entry name" value="HAMP_dom"/>
</dbReference>
<dbReference type="InterPro" id="IPR036890">
    <property type="entry name" value="HATPase_C_sf"/>
</dbReference>